<dbReference type="AlphaFoldDB" id="A0A1R1WZT2"/>
<comment type="caution">
    <text evidence="1">The sequence shown here is derived from an EMBL/GenBank/DDBJ whole genome shotgun (WGS) entry which is preliminary data.</text>
</comment>
<sequence length="135" mass="15309">MGVDRNMHKIHKSYEVKANRAGIINYQSQDGAYHLSENHTTRYDDVPLGDFLESSIDKDTRPTEIIRETYKCREEVALMHSKLYRKGAGNFSGASTGKINSASTFGAEETILVYECFMDIDCLYNRRSNAESTVL</sequence>
<dbReference type="Proteomes" id="UP000187429">
    <property type="component" value="Unassembled WGS sequence"/>
</dbReference>
<name>A0A1R1WZT2_9FUNG</name>
<accession>A0A1R1WZT2</accession>
<gene>
    <name evidence="1" type="ORF">AYI69_g11286</name>
</gene>
<keyword evidence="2" id="KW-1185">Reference proteome</keyword>
<reference evidence="2" key="1">
    <citation type="submission" date="2017-01" db="EMBL/GenBank/DDBJ databases">
        <authorList>
            <person name="Wang Y."/>
            <person name="White M."/>
            <person name="Kvist S."/>
            <person name="Moncalvo J.-M."/>
        </authorList>
    </citation>
    <scope>NUCLEOTIDE SEQUENCE [LARGE SCALE GENOMIC DNA]</scope>
    <source>
        <strain evidence="2">ID-206-W2</strain>
    </source>
</reference>
<proteinExistence type="predicted"/>
<organism evidence="1 2">
    <name type="scientific">Smittium culicis</name>
    <dbReference type="NCBI Taxonomy" id="133412"/>
    <lineage>
        <taxon>Eukaryota</taxon>
        <taxon>Fungi</taxon>
        <taxon>Fungi incertae sedis</taxon>
        <taxon>Zoopagomycota</taxon>
        <taxon>Kickxellomycotina</taxon>
        <taxon>Harpellomycetes</taxon>
        <taxon>Harpellales</taxon>
        <taxon>Legeriomycetaceae</taxon>
        <taxon>Smittium</taxon>
    </lineage>
</organism>
<evidence type="ECO:0000313" key="1">
    <source>
        <dbReference type="EMBL" id="OMJ07880.1"/>
    </source>
</evidence>
<dbReference type="EMBL" id="LSSM01007544">
    <property type="protein sequence ID" value="OMJ07880.1"/>
    <property type="molecule type" value="Genomic_DNA"/>
</dbReference>
<evidence type="ECO:0000313" key="2">
    <source>
        <dbReference type="Proteomes" id="UP000187429"/>
    </source>
</evidence>
<protein>
    <submittedName>
        <fullName evidence="1">Uncharacterized protein</fullName>
    </submittedName>
</protein>